<evidence type="ECO:0000256" key="13">
    <source>
        <dbReference type="ARBA" id="ARBA00031336"/>
    </source>
</evidence>
<dbReference type="InterPro" id="IPR000263">
    <property type="entry name" value="GV_A/BR1_coat"/>
</dbReference>
<proteinExistence type="inferred from homology"/>
<comment type="similarity">
    <text evidence="3 15">Belongs to the geminiviridae capsid protein family.</text>
</comment>
<dbReference type="GO" id="GO:0039615">
    <property type="term" value="C:T=1 icosahedral viral capsid"/>
    <property type="evidence" value="ECO:0007669"/>
    <property type="project" value="UniProtKB-KW"/>
</dbReference>
<evidence type="ECO:0000256" key="4">
    <source>
        <dbReference type="ARBA" id="ARBA00018091"/>
    </source>
</evidence>
<reference evidence="17" key="1">
    <citation type="submission" date="2019-02" db="EMBL/GenBank/DDBJ databases">
        <title>Exploring the diversity of Poaceae-infecting mastreviruses from Reunion Island using a viral metagenomics-based approach.</title>
        <authorList>
            <person name="Claverie S."/>
            <person name="Ouattara A."/>
            <person name="Hoarau M."/>
            <person name="Filloux D."/>
            <person name="Varsani A."/>
            <person name="Roumagnac P."/>
            <person name="Martin D.P."/>
            <person name="Lett J.M."/>
            <person name="Lefeuvre P."/>
        </authorList>
    </citation>
    <scope>NUCLEOTIDE SEQUENCE</scope>
    <source>
        <strain evidence="17">Reunion-Bassin plat-RE004-2014</strain>
    </source>
</reference>
<dbReference type="Proteomes" id="UP000677907">
    <property type="component" value="Segment"/>
</dbReference>
<dbReference type="GO" id="GO:0042025">
    <property type="term" value="C:host cell nucleus"/>
    <property type="evidence" value="ECO:0007669"/>
    <property type="project" value="UniProtKB-SubCell"/>
</dbReference>
<evidence type="ECO:0000256" key="8">
    <source>
        <dbReference type="ARBA" id="ARBA00022562"/>
    </source>
</evidence>
<keyword evidence="10 15" id="KW-0238">DNA-binding</keyword>
<evidence type="ECO:0000256" key="9">
    <source>
        <dbReference type="ARBA" id="ARBA00022844"/>
    </source>
</evidence>
<evidence type="ECO:0000256" key="16">
    <source>
        <dbReference type="SAM" id="MobiDB-lite"/>
    </source>
</evidence>
<comment type="function">
    <text evidence="15">Binds the genomic viral ssDNA and shuttles it into and out of the cell nucleus.</text>
</comment>
<dbReference type="GO" id="GO:0005198">
    <property type="term" value="F:structural molecule activity"/>
    <property type="evidence" value="ECO:0007669"/>
    <property type="project" value="InterPro"/>
</dbReference>
<dbReference type="GeneID" id="65103041"/>
<dbReference type="GO" id="GO:0003677">
    <property type="term" value="F:DNA binding"/>
    <property type="evidence" value="ECO:0007669"/>
    <property type="project" value="UniProtKB-KW"/>
</dbReference>
<dbReference type="Pfam" id="PF00844">
    <property type="entry name" value="Gemini_coat"/>
    <property type="match status" value="1"/>
</dbReference>
<evidence type="ECO:0000256" key="2">
    <source>
        <dbReference type="ARBA" id="ARBA00004328"/>
    </source>
</evidence>
<comment type="function">
    <text evidence="15">Encapsidates the viral genome into characteristic twinned ('geminate') particles. Plays a role in protection of the genome from degradation, virus acquisition and transmission by insect vectors, infectivity, and systemic movement. The CP of monopartite geminiviruses is absolutely essential for virus movement.</text>
</comment>
<keyword evidence="11 15" id="KW-1160">Virus entry into host cell</keyword>
<evidence type="ECO:0000256" key="3">
    <source>
        <dbReference type="ARBA" id="ARBA00005468"/>
    </source>
</evidence>
<evidence type="ECO:0000256" key="15">
    <source>
        <dbReference type="RuleBase" id="RU363025"/>
    </source>
</evidence>
<evidence type="ECO:0000256" key="11">
    <source>
        <dbReference type="ARBA" id="ARBA00023296"/>
    </source>
</evidence>
<organism evidence="17 18">
    <name type="scientific">Eleusine indica associated virus</name>
    <dbReference type="NCBI Taxonomy" id="2596881"/>
    <lineage>
        <taxon>Viruses</taxon>
        <taxon>Monodnaviria</taxon>
        <taxon>Shotokuvirae</taxon>
        <taxon>Cressdnaviricota</taxon>
        <taxon>Repensiviricetes</taxon>
        <taxon>Geplafuvirales</taxon>
        <taxon>Geminiviridae</taxon>
        <taxon>Mastrevirus</taxon>
        <taxon>Mastrevirus eleusinae</taxon>
    </lineage>
</organism>
<evidence type="ECO:0000256" key="10">
    <source>
        <dbReference type="ARBA" id="ARBA00023125"/>
    </source>
</evidence>
<protein>
    <recommendedName>
        <fullName evidence="4 15">Capsid protein</fullName>
    </recommendedName>
    <alternativeName>
        <fullName evidence="13 15">Coat protein</fullName>
    </alternativeName>
</protein>
<evidence type="ECO:0000256" key="14">
    <source>
        <dbReference type="ARBA" id="ARBA00046791"/>
    </source>
</evidence>
<dbReference type="EMBL" id="MK546379">
    <property type="protein sequence ID" value="QDO73334.1"/>
    <property type="molecule type" value="Genomic_DNA"/>
</dbReference>
<dbReference type="InterPro" id="IPR029053">
    <property type="entry name" value="Viral_coat"/>
</dbReference>
<keyword evidence="6 15" id="KW-1163">Viral penetration into host nucleus</keyword>
<keyword evidence="7 15" id="KW-0167">Capsid protein</keyword>
<evidence type="ECO:0000256" key="1">
    <source>
        <dbReference type="ARBA" id="ARBA00004147"/>
    </source>
</evidence>
<comment type="function">
    <text evidence="12">Encapsidates the viral genome into characteristic twinned ('geminate') particles. Binds the genomic viral ssDNA and shuttles it into and out of the cell nucleus. Plays a role in protection of the genome from degradation, virus acquisition and transmission by insect vectors, infectivity, and systemic movement. The CP of monopartite geminiviruses is absolutely essential for virus movement.</text>
</comment>
<dbReference type="PRINTS" id="PR00226">
    <property type="entry name" value="GEMCOATMSV"/>
</dbReference>
<evidence type="ECO:0000313" key="18">
    <source>
        <dbReference type="Proteomes" id="UP000677907"/>
    </source>
</evidence>
<dbReference type="Gene3D" id="2.60.120.20">
    <property type="match status" value="1"/>
</dbReference>
<dbReference type="RefSeq" id="YP_010087739.1">
    <property type="nucleotide sequence ID" value="NC_055572.1"/>
</dbReference>
<evidence type="ECO:0000256" key="5">
    <source>
        <dbReference type="ARBA" id="ARBA00022431"/>
    </source>
</evidence>
<sequence length="248" mass="27917">MAKVMKRKRSRPGDEVAWTKRSRWSASKVPSKGSTSRTRVRPSLQIQELVQTGNSKLEVKNGGSCLLLGTFARGADEGQRHTNETMIYKVAIDMHFSVTAAAAAYSNQGTGVVWLIYDSQPTGTQPTLKDIFAYDTNQVSWPYLWKVSREACHRFVVKRRYTFYLETNGRRNDEVPPQNAVWAPCKTSCYFHKFAKGLGVRTEWKNNTDGGIGSIKKGALYFAIAPGNGIEFNLFGRNRLYFKSIGNQ</sequence>
<dbReference type="KEGG" id="vg:65103041"/>
<evidence type="ECO:0000256" key="7">
    <source>
        <dbReference type="ARBA" id="ARBA00022561"/>
    </source>
</evidence>
<dbReference type="InterPro" id="IPR000143">
    <property type="entry name" value="Gemcoat_MSV"/>
</dbReference>
<name>A0A516F3I4_9GEMI</name>
<comment type="subcellular location">
    <subcellularLocation>
        <location evidence="1 15">Host nucleus</location>
    </subcellularLocation>
    <subcellularLocation>
        <location evidence="2 15">Virion</location>
    </subcellularLocation>
</comment>
<dbReference type="GO" id="GO:0075732">
    <property type="term" value="P:viral penetration into host nucleus"/>
    <property type="evidence" value="ECO:0007669"/>
    <property type="project" value="UniProtKB-KW"/>
</dbReference>
<keyword evidence="8 15" id="KW-1048">Host nucleus</keyword>
<dbReference type="GO" id="GO:0043657">
    <property type="term" value="C:host cell"/>
    <property type="evidence" value="ECO:0007669"/>
    <property type="project" value="GOC"/>
</dbReference>
<dbReference type="GO" id="GO:0046718">
    <property type="term" value="P:symbiont entry into host cell"/>
    <property type="evidence" value="ECO:0007669"/>
    <property type="project" value="UniProtKB-KW"/>
</dbReference>
<comment type="subunit">
    <text evidence="14 15">Homomultimer. Interacts with the movement protein. Binds to single-stranded and double-stranded viral DNA.</text>
</comment>
<accession>A0A516F3I4</accession>
<evidence type="ECO:0000313" key="17">
    <source>
        <dbReference type="EMBL" id="QDO73334.1"/>
    </source>
</evidence>
<keyword evidence="18" id="KW-1185">Reference proteome</keyword>
<feature type="region of interest" description="Disordered" evidence="16">
    <location>
        <begin position="1"/>
        <end position="41"/>
    </location>
</feature>
<keyword evidence="9 15" id="KW-0946">Virion</keyword>
<evidence type="ECO:0000256" key="6">
    <source>
        <dbReference type="ARBA" id="ARBA00022524"/>
    </source>
</evidence>
<dbReference type="PRINTS" id="PR00223">
    <property type="entry name" value="GEMCOATARBR1"/>
</dbReference>
<evidence type="ECO:0000256" key="12">
    <source>
        <dbReference type="ARBA" id="ARBA00025657"/>
    </source>
</evidence>
<feature type="compositionally biased region" description="Basic residues" evidence="16">
    <location>
        <begin position="1"/>
        <end position="10"/>
    </location>
</feature>
<keyword evidence="5 15" id="KW-1140">T=1 icosahedral capsid protein</keyword>